<feature type="compositionally biased region" description="Low complexity" evidence="1">
    <location>
        <begin position="163"/>
        <end position="173"/>
    </location>
</feature>
<proteinExistence type="predicted"/>
<evidence type="ECO:0000259" key="2">
    <source>
        <dbReference type="Pfam" id="PF14297"/>
    </source>
</evidence>
<dbReference type="RefSeq" id="WP_121460010.1">
    <property type="nucleotide sequence ID" value="NZ_RBXB01000001.1"/>
</dbReference>
<protein>
    <submittedName>
        <fullName evidence="3">Putative phage protein (TIGR02220 family)</fullName>
    </submittedName>
</protein>
<feature type="region of interest" description="Disordered" evidence="1">
    <location>
        <begin position="277"/>
        <end position="306"/>
    </location>
</feature>
<feature type="domain" description="Lin1244/Lin1753-like N-terminal" evidence="2">
    <location>
        <begin position="11"/>
        <end position="104"/>
    </location>
</feature>
<dbReference type="EMBL" id="RBXB01000001">
    <property type="protein sequence ID" value="RKT01064.1"/>
    <property type="molecule type" value="Genomic_DNA"/>
</dbReference>
<accession>A0A495SNX1</accession>
<dbReference type="PANTHER" id="PTHR39196:SF1">
    <property type="entry name" value="PRIMOSOME, DNAD SUBUNIT"/>
    <property type="match status" value="1"/>
</dbReference>
<organism evidence="3 4">
    <name type="scientific">Chryseobacterium defluvii</name>
    <dbReference type="NCBI Taxonomy" id="160396"/>
    <lineage>
        <taxon>Bacteria</taxon>
        <taxon>Pseudomonadati</taxon>
        <taxon>Bacteroidota</taxon>
        <taxon>Flavobacteriia</taxon>
        <taxon>Flavobacteriales</taxon>
        <taxon>Weeksellaceae</taxon>
        <taxon>Chryseobacterium group</taxon>
        <taxon>Chryseobacterium</taxon>
    </lineage>
</organism>
<sequence length="306" mass="34688">MARPLKIGLDYFPLNTNIDSDDKIQLVESEFGSKGFAVIIKLYCKIYADKGYYYDWTEKEKLLFAKRTGESVGLVDEIVKRSVKWGLFEESVFNQFQILTSAAIQSRFLEAVNRRKNIEMFSEILLIDINDHENGINVNINSINDNNSTQSKVKEIKEKKNKGVVPPSGESSPPKNPKDQKPKSEGEEKGSPPEEPKEPIADKIDFAKLLQLINKETGRGFQVINENVRKKFRARLKEGYSKETILKAIKTAPQSEYHKGNGCQYLTPEFFSRSDTLDKYGNEASATSPKTEDPKEQPKILGPWAS</sequence>
<evidence type="ECO:0000313" key="4">
    <source>
        <dbReference type="Proteomes" id="UP000272428"/>
    </source>
</evidence>
<comment type="caution">
    <text evidence="3">The sequence shown here is derived from an EMBL/GenBank/DDBJ whole genome shotgun (WGS) entry which is preliminary data.</text>
</comment>
<dbReference type="InterPro" id="IPR025400">
    <property type="entry name" value="Lin1244/Lin1753-like_N"/>
</dbReference>
<dbReference type="Pfam" id="PF14297">
    <property type="entry name" value="Lin1244_N"/>
    <property type="match status" value="1"/>
</dbReference>
<evidence type="ECO:0000313" key="3">
    <source>
        <dbReference type="EMBL" id="RKT01064.1"/>
    </source>
</evidence>
<feature type="region of interest" description="Disordered" evidence="1">
    <location>
        <begin position="157"/>
        <end position="201"/>
    </location>
</feature>
<gene>
    <name evidence="3" type="ORF">BCF58_0275</name>
</gene>
<name>A0A495SNX1_9FLAO</name>
<feature type="compositionally biased region" description="Basic and acidic residues" evidence="1">
    <location>
        <begin position="176"/>
        <end position="201"/>
    </location>
</feature>
<keyword evidence="4" id="KW-1185">Reference proteome</keyword>
<evidence type="ECO:0000256" key="1">
    <source>
        <dbReference type="SAM" id="MobiDB-lite"/>
    </source>
</evidence>
<reference evidence="3 4" key="1">
    <citation type="submission" date="2018-10" db="EMBL/GenBank/DDBJ databases">
        <title>Genomic Encyclopedia of Archaeal and Bacterial Type Strains, Phase II (KMG-II): from individual species to whole genera.</title>
        <authorList>
            <person name="Goeker M."/>
        </authorList>
    </citation>
    <scope>NUCLEOTIDE SEQUENCE [LARGE SCALE GENOMIC DNA]</scope>
    <source>
        <strain evidence="3 4">DSM 14219</strain>
    </source>
</reference>
<dbReference type="AlphaFoldDB" id="A0A495SNX1"/>
<dbReference type="PANTHER" id="PTHR39196">
    <property type="entry name" value="PRIMOSOME, DNAD SUBUNIT"/>
    <property type="match status" value="1"/>
</dbReference>
<dbReference type="Proteomes" id="UP000272428">
    <property type="component" value="Unassembled WGS sequence"/>
</dbReference>
<dbReference type="OrthoDB" id="1340773at2"/>